<sequence>MSVYCAIFRLIFALACIFTKPVFTYVLPDPTFEVLIPRGLRVSIPDAPGLRIFGFHANINKEIRSTEFGDIAGDVFLARNDRWTFQNSAARISNGDVINYWIYAQVNGENYKKEDQTWTYNQRANQESMSNIESHLAANQMSTDGQLIFEDNFDTFNESLWSRELKMPLSPDYEFCVYHNQNHQMLVQINDGQLLLTPIILEDYYGENATAYGKLQLNGCTSNVPMECSRRAVSFSILPPVISVRLTTRHFFSFRYGKIEIRAKFPQGDWLYPEMWLEPKYMTYGPNYASGRVLLGQTRGNENLVNATDPSIIYDSRRLDFGVRMGMSPSIQERLVSKILESGPKWTQNFHVYTTVWNNNGFRFLVDGEEIGHVGPSLLGWVPGAYNGKKRTAPFDQEFYITLGVGAGGVRVFPDGTKSAEYPKPWSNKNPKAMLHFWNARNQWLPSWTRDGGKKISFAIDYIRVWSF</sequence>
<dbReference type="SUPFAM" id="SSF49899">
    <property type="entry name" value="Concanavalin A-like lectins/glucanases"/>
    <property type="match status" value="1"/>
</dbReference>
<evidence type="ECO:0000256" key="2">
    <source>
        <dbReference type="ARBA" id="ARBA00022588"/>
    </source>
</evidence>
<dbReference type="STRING" id="610380.E2BFR2"/>
<dbReference type="GO" id="GO:0030246">
    <property type="term" value="F:carbohydrate binding"/>
    <property type="evidence" value="ECO:0007669"/>
    <property type="project" value="InterPro"/>
</dbReference>
<dbReference type="Pfam" id="PF15886">
    <property type="entry name" value="CBM39"/>
    <property type="match status" value="1"/>
</dbReference>
<dbReference type="OrthoDB" id="4781at2759"/>
<keyword evidence="7" id="KW-1185">Reference proteome</keyword>
<protein>
    <submittedName>
        <fullName evidence="6">Beta-1,3-glucan-binding protein</fullName>
    </submittedName>
</protein>
<dbReference type="InterPro" id="IPR013320">
    <property type="entry name" value="ConA-like_dom_sf"/>
</dbReference>
<dbReference type="PANTHER" id="PTHR10963">
    <property type="entry name" value="GLYCOSYL HYDROLASE-RELATED"/>
    <property type="match status" value="1"/>
</dbReference>
<dbReference type="InterPro" id="IPR031756">
    <property type="entry name" value="BGBP_N"/>
</dbReference>
<proteinExistence type="inferred from homology"/>
<dbReference type="GO" id="GO:0005975">
    <property type="term" value="P:carbohydrate metabolic process"/>
    <property type="evidence" value="ECO:0007669"/>
    <property type="project" value="InterPro"/>
</dbReference>
<dbReference type="EMBL" id="GL448039">
    <property type="protein sequence ID" value="EFN85450.1"/>
    <property type="molecule type" value="Genomic_DNA"/>
</dbReference>
<evidence type="ECO:0000313" key="6">
    <source>
        <dbReference type="EMBL" id="EFN85450.1"/>
    </source>
</evidence>
<dbReference type="InterPro" id="IPR000757">
    <property type="entry name" value="Beta-glucanase-like"/>
</dbReference>
<dbReference type="GO" id="GO:0045087">
    <property type="term" value="P:innate immune response"/>
    <property type="evidence" value="ECO:0007669"/>
    <property type="project" value="UniProtKB-KW"/>
</dbReference>
<evidence type="ECO:0000259" key="5">
    <source>
        <dbReference type="PROSITE" id="PS51969"/>
    </source>
</evidence>
<dbReference type="PANTHER" id="PTHR10963:SF60">
    <property type="entry name" value="GRAM-NEGATIVE BACTERIA-BINDING PROTEIN 1-RELATED"/>
    <property type="match status" value="1"/>
</dbReference>
<dbReference type="Gene3D" id="2.60.40.2140">
    <property type="entry name" value="Beta-1,3-glucan-recognition protein, N-terminal domain"/>
    <property type="match status" value="1"/>
</dbReference>
<evidence type="ECO:0000256" key="1">
    <source>
        <dbReference type="ARBA" id="ARBA00008781"/>
    </source>
</evidence>
<reference evidence="6 7" key="1">
    <citation type="journal article" date="2010" name="Science">
        <title>Genomic comparison of the ants Camponotus floridanus and Harpegnathos saltator.</title>
        <authorList>
            <person name="Bonasio R."/>
            <person name="Zhang G."/>
            <person name="Ye C."/>
            <person name="Mutti N.S."/>
            <person name="Fang X."/>
            <person name="Qin N."/>
            <person name="Donahue G."/>
            <person name="Yang P."/>
            <person name="Li Q."/>
            <person name="Li C."/>
            <person name="Zhang P."/>
            <person name="Huang Z."/>
            <person name="Berger S.L."/>
            <person name="Reinberg D."/>
            <person name="Wang J."/>
            <person name="Liebig J."/>
        </authorList>
    </citation>
    <scope>NUCLEOTIDE SEQUENCE [LARGE SCALE GENOMIC DNA]</scope>
    <source>
        <strain evidence="6 7">R22 G/1</strain>
    </source>
</reference>
<dbReference type="PhylomeDB" id="E2BFR2"/>
<accession>E2BFR2</accession>
<dbReference type="InterPro" id="IPR043030">
    <property type="entry name" value="BGBP_N_sf"/>
</dbReference>
<dbReference type="Gene3D" id="2.60.120.200">
    <property type="match status" value="1"/>
</dbReference>
<gene>
    <name evidence="6" type="ORF">EAI_14794</name>
</gene>
<evidence type="ECO:0000313" key="7">
    <source>
        <dbReference type="Proteomes" id="UP000008237"/>
    </source>
</evidence>
<dbReference type="Proteomes" id="UP000008237">
    <property type="component" value="Unassembled WGS sequence"/>
</dbReference>
<feature type="domain" description="GH16" evidence="4">
    <location>
        <begin position="114"/>
        <end position="468"/>
    </location>
</feature>
<dbReference type="KEGG" id="hst:105182314"/>
<dbReference type="OMA" id="GPSGIMP"/>
<evidence type="ECO:0000256" key="3">
    <source>
        <dbReference type="ARBA" id="ARBA00022859"/>
    </source>
</evidence>
<feature type="domain" description="CBM39" evidence="5">
    <location>
        <begin position="25"/>
        <end position="125"/>
    </location>
</feature>
<dbReference type="PROSITE" id="PS51969">
    <property type="entry name" value="CBM39"/>
    <property type="match status" value="1"/>
</dbReference>
<name>E2BFR2_HARSA</name>
<comment type="similarity">
    <text evidence="1">Belongs to the insect beta-1,3-glucan binding protein family.</text>
</comment>
<dbReference type="InterPro" id="IPR050546">
    <property type="entry name" value="Glycosyl_Hydrlase_16"/>
</dbReference>
<evidence type="ECO:0000259" key="4">
    <source>
        <dbReference type="PROSITE" id="PS51762"/>
    </source>
</evidence>
<organism evidence="7">
    <name type="scientific">Harpegnathos saltator</name>
    <name type="common">Jerdon's jumping ant</name>
    <dbReference type="NCBI Taxonomy" id="610380"/>
    <lineage>
        <taxon>Eukaryota</taxon>
        <taxon>Metazoa</taxon>
        <taxon>Ecdysozoa</taxon>
        <taxon>Arthropoda</taxon>
        <taxon>Hexapoda</taxon>
        <taxon>Insecta</taxon>
        <taxon>Pterygota</taxon>
        <taxon>Neoptera</taxon>
        <taxon>Endopterygota</taxon>
        <taxon>Hymenoptera</taxon>
        <taxon>Apocrita</taxon>
        <taxon>Aculeata</taxon>
        <taxon>Formicoidea</taxon>
        <taxon>Formicidae</taxon>
        <taxon>Ponerinae</taxon>
        <taxon>Ponerini</taxon>
        <taxon>Harpegnathos</taxon>
    </lineage>
</organism>
<keyword evidence="2" id="KW-0399">Innate immunity</keyword>
<dbReference type="PROSITE" id="PS51762">
    <property type="entry name" value="GH16_2"/>
    <property type="match status" value="1"/>
</dbReference>
<keyword evidence="3" id="KW-0391">Immunity</keyword>
<dbReference type="GO" id="GO:0004553">
    <property type="term" value="F:hydrolase activity, hydrolyzing O-glycosyl compounds"/>
    <property type="evidence" value="ECO:0007669"/>
    <property type="project" value="InterPro"/>
</dbReference>
<dbReference type="InParanoid" id="E2BFR2"/>
<dbReference type="AlphaFoldDB" id="E2BFR2"/>